<evidence type="ECO:0000256" key="9">
    <source>
        <dbReference type="HAMAP-Rule" id="MF_00061"/>
    </source>
</evidence>
<evidence type="ECO:0000256" key="7">
    <source>
        <dbReference type="ARBA" id="ARBA00022840"/>
    </source>
</evidence>
<name>A0A537JJ48_9BACT</name>
<dbReference type="SUPFAM" id="SSF54211">
    <property type="entry name" value="Ribosomal protein S5 domain 2-like"/>
    <property type="match status" value="1"/>
</dbReference>
<dbReference type="Gene3D" id="3.30.230.10">
    <property type="match status" value="1"/>
</dbReference>
<feature type="domain" description="GHMP kinase C-terminal" evidence="11">
    <location>
        <begin position="199"/>
        <end position="272"/>
    </location>
</feature>
<evidence type="ECO:0000313" key="12">
    <source>
        <dbReference type="EMBL" id="TMI83565.1"/>
    </source>
</evidence>
<keyword evidence="7 9" id="KW-0067">ATP-binding</keyword>
<evidence type="ECO:0000256" key="5">
    <source>
        <dbReference type="ARBA" id="ARBA00022741"/>
    </source>
</evidence>
<feature type="active site" evidence="9">
    <location>
        <position position="11"/>
    </location>
</feature>
<dbReference type="GO" id="GO:0050515">
    <property type="term" value="F:4-(cytidine 5'-diphospho)-2-C-methyl-D-erythritol kinase activity"/>
    <property type="evidence" value="ECO:0007669"/>
    <property type="project" value="UniProtKB-UniRule"/>
</dbReference>
<feature type="binding site" evidence="9">
    <location>
        <begin position="94"/>
        <end position="104"/>
    </location>
    <ligand>
        <name>ATP</name>
        <dbReference type="ChEBI" id="CHEBI:30616"/>
    </ligand>
</feature>
<proteinExistence type="inferred from homology"/>
<accession>A0A537JJ48</accession>
<dbReference type="InterPro" id="IPR014721">
    <property type="entry name" value="Ribsml_uS5_D2-typ_fold_subgr"/>
</dbReference>
<comment type="catalytic activity">
    <reaction evidence="9">
        <text>4-CDP-2-C-methyl-D-erythritol + ATP = 4-CDP-2-C-methyl-D-erythritol 2-phosphate + ADP + H(+)</text>
        <dbReference type="Rhea" id="RHEA:18437"/>
        <dbReference type="ChEBI" id="CHEBI:15378"/>
        <dbReference type="ChEBI" id="CHEBI:30616"/>
        <dbReference type="ChEBI" id="CHEBI:57823"/>
        <dbReference type="ChEBI" id="CHEBI:57919"/>
        <dbReference type="ChEBI" id="CHEBI:456216"/>
        <dbReference type="EC" id="2.7.1.148"/>
    </reaction>
</comment>
<dbReference type="InterPro" id="IPR020568">
    <property type="entry name" value="Ribosomal_Su5_D2-typ_SF"/>
</dbReference>
<evidence type="ECO:0000259" key="11">
    <source>
        <dbReference type="Pfam" id="PF08544"/>
    </source>
</evidence>
<dbReference type="PIRSF" id="PIRSF010376">
    <property type="entry name" value="IspE"/>
    <property type="match status" value="1"/>
</dbReference>
<dbReference type="EC" id="2.7.1.148" evidence="2 9"/>
<dbReference type="NCBIfam" id="TIGR00154">
    <property type="entry name" value="ispE"/>
    <property type="match status" value="1"/>
</dbReference>
<keyword evidence="6 9" id="KW-0418">Kinase</keyword>
<comment type="function">
    <text evidence="9">Catalyzes the phosphorylation of the position 2 hydroxy group of 4-diphosphocytidyl-2C-methyl-D-erythritol.</text>
</comment>
<keyword evidence="4 9" id="KW-0808">Transferase</keyword>
<dbReference type="Gene3D" id="3.30.70.890">
    <property type="entry name" value="GHMP kinase, C-terminal domain"/>
    <property type="match status" value="1"/>
</dbReference>
<organism evidence="12 13">
    <name type="scientific">Candidatus Segetimicrobium genomatis</name>
    <dbReference type="NCBI Taxonomy" id="2569760"/>
    <lineage>
        <taxon>Bacteria</taxon>
        <taxon>Bacillati</taxon>
        <taxon>Candidatus Sysuimicrobiota</taxon>
        <taxon>Candidatus Sysuimicrobiia</taxon>
        <taxon>Candidatus Sysuimicrobiales</taxon>
        <taxon>Candidatus Segetimicrobiaceae</taxon>
        <taxon>Candidatus Segetimicrobium</taxon>
    </lineage>
</organism>
<reference evidence="12 13" key="1">
    <citation type="journal article" date="2019" name="Nat. Microbiol.">
        <title>Mediterranean grassland soil C-N compound turnover is dependent on rainfall and depth, and is mediated by genomically divergent microorganisms.</title>
        <authorList>
            <person name="Diamond S."/>
            <person name="Andeer P.F."/>
            <person name="Li Z."/>
            <person name="Crits-Christoph A."/>
            <person name="Burstein D."/>
            <person name="Anantharaman K."/>
            <person name="Lane K.R."/>
            <person name="Thomas B.C."/>
            <person name="Pan C."/>
            <person name="Northen T.R."/>
            <person name="Banfield J.F."/>
        </authorList>
    </citation>
    <scope>NUCLEOTIDE SEQUENCE [LARGE SCALE GENOMIC DNA]</scope>
    <source>
        <strain evidence="12">NP_6</strain>
    </source>
</reference>
<keyword evidence="9" id="KW-0414">Isoprene biosynthesis</keyword>
<dbReference type="PANTHER" id="PTHR43527:SF2">
    <property type="entry name" value="4-DIPHOSPHOCYTIDYL-2-C-METHYL-D-ERYTHRITOL KINASE, CHLOROPLASTIC"/>
    <property type="match status" value="1"/>
</dbReference>
<evidence type="ECO:0000256" key="1">
    <source>
        <dbReference type="ARBA" id="ARBA00009684"/>
    </source>
</evidence>
<evidence type="ECO:0000256" key="6">
    <source>
        <dbReference type="ARBA" id="ARBA00022777"/>
    </source>
</evidence>
<comment type="similarity">
    <text evidence="1 9">Belongs to the GHMP kinase family. IspE subfamily.</text>
</comment>
<dbReference type="Proteomes" id="UP000318093">
    <property type="component" value="Unassembled WGS sequence"/>
</dbReference>
<dbReference type="GO" id="GO:0016114">
    <property type="term" value="P:terpenoid biosynthetic process"/>
    <property type="evidence" value="ECO:0007669"/>
    <property type="project" value="UniProtKB-UniRule"/>
</dbReference>
<dbReference type="InterPro" id="IPR013750">
    <property type="entry name" value="GHMP_kinase_C_dom"/>
</dbReference>
<sequence>MKQLRLNAYAKINLTLDVLGDRPDGYHDIETVLHTVELHDTIILRENGEGISIRCASPDVPPERQNIVHRAANLLQETFQVPRGVEIELSKQIPVAAGLGGGSSDAAVTLLGLAQMWKLRLDDRPLMDLGGKIGSDVPFFLIGGAALAMGRGERVRMLRPLPTTWVVIARPTIQITSEWAYKALDHGAVRKRPDTQRVVQALEAEDPRIVGQLLCNVFEDVVVANHPIVGTLRERMAALRPLGVSLSGTGPAVYAMVANEAAAKEIGGALAAMPDVEVFLTRTFSEER</sequence>
<feature type="domain" description="GHMP kinase N-terminal" evidence="10">
    <location>
        <begin position="66"/>
        <end position="144"/>
    </location>
</feature>
<feature type="active site" evidence="9">
    <location>
        <position position="136"/>
    </location>
</feature>
<dbReference type="EMBL" id="VBAN01000104">
    <property type="protein sequence ID" value="TMI83565.1"/>
    <property type="molecule type" value="Genomic_DNA"/>
</dbReference>
<dbReference type="Pfam" id="PF00288">
    <property type="entry name" value="GHMP_kinases_N"/>
    <property type="match status" value="1"/>
</dbReference>
<dbReference type="AlphaFoldDB" id="A0A537JJ48"/>
<evidence type="ECO:0000256" key="4">
    <source>
        <dbReference type="ARBA" id="ARBA00022679"/>
    </source>
</evidence>
<evidence type="ECO:0000256" key="8">
    <source>
        <dbReference type="ARBA" id="ARBA00032554"/>
    </source>
</evidence>
<dbReference type="UniPathway" id="UPA00056">
    <property type="reaction ID" value="UER00094"/>
</dbReference>
<dbReference type="SUPFAM" id="SSF55060">
    <property type="entry name" value="GHMP Kinase, C-terminal domain"/>
    <property type="match status" value="1"/>
</dbReference>
<dbReference type="GO" id="GO:0019288">
    <property type="term" value="P:isopentenyl diphosphate biosynthetic process, methylerythritol 4-phosphate pathway"/>
    <property type="evidence" value="ECO:0007669"/>
    <property type="project" value="UniProtKB-UniRule"/>
</dbReference>
<dbReference type="InterPro" id="IPR006204">
    <property type="entry name" value="GHMP_kinase_N_dom"/>
</dbReference>
<evidence type="ECO:0000313" key="13">
    <source>
        <dbReference type="Proteomes" id="UP000318093"/>
    </source>
</evidence>
<dbReference type="HAMAP" id="MF_00061">
    <property type="entry name" value="IspE"/>
    <property type="match status" value="1"/>
</dbReference>
<dbReference type="InterPro" id="IPR004424">
    <property type="entry name" value="IspE"/>
</dbReference>
<keyword evidence="5 9" id="KW-0547">Nucleotide-binding</keyword>
<protein>
    <recommendedName>
        <fullName evidence="3 9">4-diphosphocytidyl-2-C-methyl-D-erythritol kinase</fullName>
        <shortName evidence="9">CMK</shortName>
        <ecNumber evidence="2 9">2.7.1.148</ecNumber>
    </recommendedName>
    <alternativeName>
        <fullName evidence="8 9">4-(cytidine-5'-diphospho)-2-C-methyl-D-erythritol kinase</fullName>
    </alternativeName>
</protein>
<dbReference type="Pfam" id="PF08544">
    <property type="entry name" value="GHMP_kinases_C"/>
    <property type="match status" value="1"/>
</dbReference>
<gene>
    <name evidence="9" type="primary">ispE</name>
    <name evidence="12" type="ORF">E6H03_03495</name>
</gene>
<evidence type="ECO:0000256" key="2">
    <source>
        <dbReference type="ARBA" id="ARBA00012052"/>
    </source>
</evidence>
<evidence type="ECO:0000259" key="10">
    <source>
        <dbReference type="Pfam" id="PF00288"/>
    </source>
</evidence>
<comment type="pathway">
    <text evidence="9">Isoprenoid biosynthesis; isopentenyl diphosphate biosynthesis via DXP pathway; isopentenyl diphosphate from 1-deoxy-D-xylulose 5-phosphate: step 3/6.</text>
</comment>
<dbReference type="InterPro" id="IPR036554">
    <property type="entry name" value="GHMP_kinase_C_sf"/>
</dbReference>
<dbReference type="PANTHER" id="PTHR43527">
    <property type="entry name" value="4-DIPHOSPHOCYTIDYL-2-C-METHYL-D-ERYTHRITOL KINASE, CHLOROPLASTIC"/>
    <property type="match status" value="1"/>
</dbReference>
<evidence type="ECO:0000256" key="3">
    <source>
        <dbReference type="ARBA" id="ARBA00017473"/>
    </source>
</evidence>
<dbReference type="GO" id="GO:0005524">
    <property type="term" value="F:ATP binding"/>
    <property type="evidence" value="ECO:0007669"/>
    <property type="project" value="UniProtKB-UniRule"/>
</dbReference>
<comment type="caution">
    <text evidence="12">The sequence shown here is derived from an EMBL/GenBank/DDBJ whole genome shotgun (WGS) entry which is preliminary data.</text>
</comment>